<dbReference type="Pfam" id="PF00300">
    <property type="entry name" value="His_Phos_1"/>
    <property type="match status" value="1"/>
</dbReference>
<dbReference type="AlphaFoldDB" id="A0A6I6F663"/>
<dbReference type="EMBL" id="CP046522">
    <property type="protein sequence ID" value="QGU95967.1"/>
    <property type="molecule type" value="Genomic_DNA"/>
</dbReference>
<keyword evidence="2" id="KW-1185">Reference proteome</keyword>
<dbReference type="SUPFAM" id="SSF53254">
    <property type="entry name" value="Phosphoglycerate mutase-like"/>
    <property type="match status" value="1"/>
</dbReference>
<protein>
    <recommendedName>
        <fullName evidence="3">Phosphoglycerate mutase</fullName>
    </recommendedName>
</protein>
<gene>
    <name evidence="1" type="ORF">GOM49_13495</name>
</gene>
<dbReference type="InterPro" id="IPR029033">
    <property type="entry name" value="His_PPase_superfam"/>
</dbReference>
<proteinExistence type="predicted"/>
<evidence type="ECO:0000313" key="1">
    <source>
        <dbReference type="EMBL" id="QGU95967.1"/>
    </source>
</evidence>
<evidence type="ECO:0000313" key="2">
    <source>
        <dbReference type="Proteomes" id="UP000422764"/>
    </source>
</evidence>
<name>A0A6I6F663_9CLOT</name>
<dbReference type="Gene3D" id="3.40.50.1240">
    <property type="entry name" value="Phosphoglycerate mutase-like"/>
    <property type="match status" value="1"/>
</dbReference>
<dbReference type="InterPro" id="IPR013078">
    <property type="entry name" value="His_Pase_superF_clade-1"/>
</dbReference>
<accession>A0A6I6F663</accession>
<dbReference type="Proteomes" id="UP000422764">
    <property type="component" value="Chromosome"/>
</dbReference>
<organism evidence="1 2">
    <name type="scientific">Clostridium bovifaecis</name>
    <dbReference type="NCBI Taxonomy" id="2184719"/>
    <lineage>
        <taxon>Bacteria</taxon>
        <taxon>Bacillati</taxon>
        <taxon>Bacillota</taxon>
        <taxon>Clostridia</taxon>
        <taxon>Eubacteriales</taxon>
        <taxon>Clostridiaceae</taxon>
        <taxon>Clostridium</taxon>
    </lineage>
</organism>
<evidence type="ECO:0008006" key="3">
    <source>
        <dbReference type="Google" id="ProtNLM"/>
    </source>
</evidence>
<reference evidence="1 2" key="1">
    <citation type="submission" date="2019-12" db="EMBL/GenBank/DDBJ databases">
        <title>Genome sequenceing of Clostridium bovifaecis.</title>
        <authorList>
            <person name="Yao Y."/>
        </authorList>
    </citation>
    <scope>NUCLEOTIDE SEQUENCE [LARGE SCALE GENOMIC DNA]</scope>
    <source>
        <strain evidence="1 2">BXX</strain>
    </source>
</reference>
<sequence length="179" mass="21025">MKIGLVRHFKVNLKREPFMTSDEYNKYMTKYDEAGIIENEVVIDKEWDKCYCSSLSRAIITAKTIYHGEIIITDKLVEIPFSARINTKIKLPYHLWAILNRIAWTRNHISQPEARKVTLQRINDILDVILKEKDSNILIVSHAGTLYEIERILLRKGFKGNKFLKARNGKLYEFENINL</sequence>